<protein>
    <submittedName>
        <fullName evidence="2">DGQHR domain-containing protein</fullName>
    </submittedName>
</protein>
<dbReference type="Proteomes" id="UP000887577">
    <property type="component" value="Unplaced"/>
</dbReference>
<organism evidence="1 2">
    <name type="scientific">Panagrolaimus superbus</name>
    <dbReference type="NCBI Taxonomy" id="310955"/>
    <lineage>
        <taxon>Eukaryota</taxon>
        <taxon>Metazoa</taxon>
        <taxon>Ecdysozoa</taxon>
        <taxon>Nematoda</taxon>
        <taxon>Chromadorea</taxon>
        <taxon>Rhabditida</taxon>
        <taxon>Tylenchina</taxon>
        <taxon>Panagrolaimomorpha</taxon>
        <taxon>Panagrolaimoidea</taxon>
        <taxon>Panagrolaimidae</taxon>
        <taxon>Panagrolaimus</taxon>
    </lineage>
</organism>
<dbReference type="AlphaFoldDB" id="A0A914YR56"/>
<sequence>MSLLNILNKTGTAMSISQTPIIGIKTGNSVLVVDGKHRLEAIRIHNLEGHGKKICFPDGLLGFFIYGQLEHHQKLTLISLAEDSVRDKKYPLTKIEIMRNSRIMLRNCPKVLGLAPLPKNGHTDYQDKSKCVTAIIDFFHVFPADLVLRNIWKTSRISDEHSEEIFKLFQTLPSGFDVNDYDVLFNKYSCAPDKVFYILRPSENNRFRKLNDIREQLKRVEKEFIPLLKDYGAYDKNLDEHEHFTHISANIRGGLAETEKTKSILVAYISSKTNNLCRYQCHQKSLNFYKDDLKFGMFFIFS</sequence>
<reference evidence="2" key="1">
    <citation type="submission" date="2022-11" db="UniProtKB">
        <authorList>
            <consortium name="WormBaseParasite"/>
        </authorList>
    </citation>
    <scope>IDENTIFICATION</scope>
</reference>
<evidence type="ECO:0000313" key="2">
    <source>
        <dbReference type="WBParaSite" id="PSU_v2.g21563.t1"/>
    </source>
</evidence>
<proteinExistence type="predicted"/>
<keyword evidence="1" id="KW-1185">Reference proteome</keyword>
<dbReference type="WBParaSite" id="PSU_v2.g21563.t1">
    <property type="protein sequence ID" value="PSU_v2.g21563.t1"/>
    <property type="gene ID" value="PSU_v2.g21563"/>
</dbReference>
<accession>A0A914YR56</accession>
<evidence type="ECO:0000313" key="1">
    <source>
        <dbReference type="Proteomes" id="UP000887577"/>
    </source>
</evidence>
<name>A0A914YR56_9BILA</name>